<gene>
    <name evidence="2" type="ordered locus">LOC_Os11g24110</name>
</gene>
<feature type="domain" description="Aminotransferase-like plant mobile" evidence="1">
    <location>
        <begin position="62"/>
        <end position="244"/>
    </location>
</feature>
<sequence length="272" mass="30723">MGDLDPTDPINLEIGRLPFKHANLDLSRWSNAFRSWPSPIPGWRNWYLRVSEAKSTIWEVYDINQCINFSLFNMAKNESMLIVAAHFWSDAMNAFLFGRGSMTPTLIDVIMLTSLNISALDNPFHLMTKPTYQLKTKDAGGWKGYMAHHMKTSTVTDRDHVAFLNMWLERFIYCGKTVGPTTNPQAITEALVSGHSIPLGKHLLGSVYSLLHNVSAKLATGQPITNPGGPWWLINLWLNLYMHKTLQQDPTSMSFCHTLKISILICEIENSG</sequence>
<accession>Q2R5R2</accession>
<evidence type="ECO:0000259" key="1">
    <source>
        <dbReference type="Pfam" id="PF10536"/>
    </source>
</evidence>
<evidence type="ECO:0000313" key="3">
    <source>
        <dbReference type="Proteomes" id="UP000000763"/>
    </source>
</evidence>
<organism evidence="2 3">
    <name type="scientific">Oryza sativa subsp. japonica</name>
    <name type="common">Rice</name>
    <dbReference type="NCBI Taxonomy" id="39947"/>
    <lineage>
        <taxon>Eukaryota</taxon>
        <taxon>Viridiplantae</taxon>
        <taxon>Streptophyta</taxon>
        <taxon>Embryophyta</taxon>
        <taxon>Tracheophyta</taxon>
        <taxon>Spermatophyta</taxon>
        <taxon>Magnoliopsida</taxon>
        <taxon>Liliopsida</taxon>
        <taxon>Poales</taxon>
        <taxon>Poaceae</taxon>
        <taxon>BOP clade</taxon>
        <taxon>Oryzoideae</taxon>
        <taxon>Oryzeae</taxon>
        <taxon>Oryzinae</taxon>
        <taxon>Oryza</taxon>
        <taxon>Oryza sativa</taxon>
    </lineage>
</organism>
<dbReference type="GO" id="GO:0010073">
    <property type="term" value="P:meristem maintenance"/>
    <property type="evidence" value="ECO:0007669"/>
    <property type="project" value="InterPro"/>
</dbReference>
<dbReference type="PANTHER" id="PTHR46033">
    <property type="entry name" value="PROTEIN MAIN-LIKE 2"/>
    <property type="match status" value="1"/>
</dbReference>
<dbReference type="InterPro" id="IPR019557">
    <property type="entry name" value="AminoTfrase-like_pln_mobile"/>
</dbReference>
<dbReference type="EMBL" id="AC135561">
    <property type="protein sequence ID" value="AAX96633.1"/>
    <property type="molecule type" value="Genomic_DNA"/>
</dbReference>
<dbReference type="Proteomes" id="UP000000763">
    <property type="component" value="Chromosome 11"/>
</dbReference>
<dbReference type="InterPro" id="IPR044824">
    <property type="entry name" value="MAIN-like"/>
</dbReference>
<reference evidence="3" key="2">
    <citation type="journal article" date="2008" name="Nucleic Acids Res.">
        <title>The rice annotation project database (RAP-DB): 2008 update.</title>
        <authorList>
            <consortium name="The rice annotation project (RAP)"/>
        </authorList>
    </citation>
    <scope>GENOME REANNOTATION</scope>
    <source>
        <strain evidence="3">cv. Nipponbare</strain>
    </source>
</reference>
<protein>
    <recommendedName>
        <fullName evidence="1">Aminotransferase-like plant mobile domain-containing protein</fullName>
    </recommendedName>
</protein>
<dbReference type="Pfam" id="PF10536">
    <property type="entry name" value="PMD"/>
    <property type="match status" value="1"/>
</dbReference>
<reference evidence="3" key="1">
    <citation type="journal article" date="2005" name="Nature">
        <title>The map-based sequence of the rice genome.</title>
        <authorList>
            <consortium name="International rice genome sequencing project (IRGSP)"/>
            <person name="Matsumoto T."/>
            <person name="Wu J."/>
            <person name="Kanamori H."/>
            <person name="Katayose Y."/>
            <person name="Fujisawa M."/>
            <person name="Namiki N."/>
            <person name="Mizuno H."/>
            <person name="Yamamoto K."/>
            <person name="Antonio B.A."/>
            <person name="Baba T."/>
            <person name="Sakata K."/>
            <person name="Nagamura Y."/>
            <person name="Aoki H."/>
            <person name="Arikawa K."/>
            <person name="Arita K."/>
            <person name="Bito T."/>
            <person name="Chiden Y."/>
            <person name="Fujitsuka N."/>
            <person name="Fukunaka R."/>
            <person name="Hamada M."/>
            <person name="Harada C."/>
            <person name="Hayashi A."/>
            <person name="Hijishita S."/>
            <person name="Honda M."/>
            <person name="Hosokawa S."/>
            <person name="Ichikawa Y."/>
            <person name="Idonuma A."/>
            <person name="Iijima M."/>
            <person name="Ikeda M."/>
            <person name="Ikeno M."/>
            <person name="Ito K."/>
            <person name="Ito S."/>
            <person name="Ito T."/>
            <person name="Ito Y."/>
            <person name="Ito Y."/>
            <person name="Iwabuchi A."/>
            <person name="Kamiya K."/>
            <person name="Karasawa W."/>
            <person name="Kurita K."/>
            <person name="Katagiri S."/>
            <person name="Kikuta A."/>
            <person name="Kobayashi H."/>
            <person name="Kobayashi N."/>
            <person name="Machita K."/>
            <person name="Maehara T."/>
            <person name="Masukawa M."/>
            <person name="Mizubayashi T."/>
            <person name="Mukai Y."/>
            <person name="Nagasaki H."/>
            <person name="Nagata Y."/>
            <person name="Naito S."/>
            <person name="Nakashima M."/>
            <person name="Nakama Y."/>
            <person name="Nakamichi Y."/>
            <person name="Nakamura M."/>
            <person name="Meguro A."/>
            <person name="Negishi M."/>
            <person name="Ohta I."/>
            <person name="Ohta T."/>
            <person name="Okamoto M."/>
            <person name="Ono N."/>
            <person name="Saji S."/>
            <person name="Sakaguchi M."/>
            <person name="Sakai K."/>
            <person name="Shibata M."/>
            <person name="Shimokawa T."/>
            <person name="Song J."/>
            <person name="Takazaki Y."/>
            <person name="Terasawa K."/>
            <person name="Tsugane M."/>
            <person name="Tsuji K."/>
            <person name="Ueda S."/>
            <person name="Waki K."/>
            <person name="Yamagata H."/>
            <person name="Yamamoto M."/>
            <person name="Yamamoto S."/>
            <person name="Yamane H."/>
            <person name="Yoshiki S."/>
            <person name="Yoshihara R."/>
            <person name="Yukawa K."/>
            <person name="Zhong H."/>
            <person name="Yano M."/>
            <person name="Yuan Q."/>
            <person name="Ouyang S."/>
            <person name="Liu J."/>
            <person name="Jones K.M."/>
            <person name="Gansberger K."/>
            <person name="Moffat K."/>
            <person name="Hill J."/>
            <person name="Bera J."/>
            <person name="Fadrosh D."/>
            <person name="Jin S."/>
            <person name="Johri S."/>
            <person name="Kim M."/>
            <person name="Overton L."/>
            <person name="Reardon M."/>
            <person name="Tsitrin T."/>
            <person name="Vuong H."/>
            <person name="Weaver B."/>
            <person name="Ciecko A."/>
            <person name="Tallon L."/>
            <person name="Jackson J."/>
            <person name="Pai G."/>
            <person name="Aken S.V."/>
            <person name="Utterback T."/>
            <person name="Reidmuller S."/>
            <person name="Feldblyum T."/>
            <person name="Hsiao J."/>
            <person name="Zismann V."/>
            <person name="Iobst S."/>
            <person name="de Vazeille A.R."/>
            <person name="Buell C.R."/>
            <person name="Ying K."/>
            <person name="Li Y."/>
            <person name="Lu T."/>
            <person name="Huang Y."/>
            <person name="Zhao Q."/>
            <person name="Feng Q."/>
            <person name="Zhang L."/>
            <person name="Zhu J."/>
            <person name="Weng Q."/>
            <person name="Mu J."/>
            <person name="Lu Y."/>
            <person name="Fan D."/>
            <person name="Liu Y."/>
            <person name="Guan J."/>
            <person name="Zhang Y."/>
            <person name="Yu S."/>
            <person name="Liu X."/>
            <person name="Zhang Y."/>
            <person name="Hong G."/>
            <person name="Han B."/>
            <person name="Choisne N."/>
            <person name="Demange N."/>
            <person name="Orjeda G."/>
            <person name="Samain S."/>
            <person name="Cattolico L."/>
            <person name="Pelletier E."/>
            <person name="Couloux A."/>
            <person name="Segurens B."/>
            <person name="Wincker P."/>
            <person name="D'Hont A."/>
            <person name="Scarpelli C."/>
            <person name="Weissenbach J."/>
            <person name="Salanoubat M."/>
            <person name="Quetier F."/>
            <person name="Yu Y."/>
            <person name="Kim H.R."/>
            <person name="Rambo T."/>
            <person name="Currie J."/>
            <person name="Collura K."/>
            <person name="Luo M."/>
            <person name="Yang T."/>
            <person name="Ammiraju J.S.S."/>
            <person name="Engler F."/>
            <person name="Soderlund C."/>
            <person name="Wing R.A."/>
            <person name="Palmer L.E."/>
            <person name="de la Bastide M."/>
            <person name="Spiegel L."/>
            <person name="Nascimento L."/>
            <person name="Zutavern T."/>
            <person name="O'Shaughnessy A."/>
            <person name="Dike S."/>
            <person name="Dedhia N."/>
            <person name="Preston R."/>
            <person name="Balija V."/>
            <person name="McCombie W.R."/>
            <person name="Chow T."/>
            <person name="Chen H."/>
            <person name="Chung M."/>
            <person name="Chen C."/>
            <person name="Shaw J."/>
            <person name="Wu H."/>
            <person name="Hsiao K."/>
            <person name="Chao Y."/>
            <person name="Chu M."/>
            <person name="Cheng C."/>
            <person name="Hour A."/>
            <person name="Lee P."/>
            <person name="Lin S."/>
            <person name="Lin Y."/>
            <person name="Liou J."/>
            <person name="Liu S."/>
            <person name="Hsing Y."/>
            <person name="Raghuvanshi S."/>
            <person name="Mohanty A."/>
            <person name="Bharti A.K."/>
            <person name="Gaur A."/>
            <person name="Gupta V."/>
            <person name="Kumar D."/>
            <person name="Ravi V."/>
            <person name="Vij S."/>
            <person name="Kapur A."/>
            <person name="Khurana P."/>
            <person name="Khurana P."/>
            <person name="Khurana J.P."/>
            <person name="Tyagi A.K."/>
            <person name="Gaikwad K."/>
            <person name="Singh A."/>
            <person name="Dalal V."/>
            <person name="Srivastava S."/>
            <person name="Dixit A."/>
            <person name="Pal A.K."/>
            <person name="Ghazi I.A."/>
            <person name="Yadav M."/>
            <person name="Pandit A."/>
            <person name="Bhargava A."/>
            <person name="Sureshbabu K."/>
            <person name="Batra K."/>
            <person name="Sharma T.R."/>
            <person name="Mohapatra T."/>
            <person name="Singh N.K."/>
            <person name="Messing J."/>
            <person name="Nelson A.B."/>
            <person name="Fuks G."/>
            <person name="Kavchok S."/>
            <person name="Keizer G."/>
            <person name="Linton E."/>
            <person name="Llaca V."/>
            <person name="Song R."/>
            <person name="Tanyolac B."/>
            <person name="Young S."/>
            <person name="Ho-Il K."/>
            <person name="Hahn J.H."/>
            <person name="Sangsakoo G."/>
            <person name="Vanavichit A."/>
            <person name="de Mattos Luiz.A.T."/>
            <person name="Zimmer P.D."/>
            <person name="Malone G."/>
            <person name="Dellagostin O."/>
            <person name="de Oliveira A.C."/>
            <person name="Bevan M."/>
            <person name="Bancroft I."/>
            <person name="Minx P."/>
            <person name="Cordum H."/>
            <person name="Wilson R."/>
            <person name="Cheng Z."/>
            <person name="Jin W."/>
            <person name="Jiang J."/>
            <person name="Leong S.A."/>
            <person name="Iwama H."/>
            <person name="Gojobori T."/>
            <person name="Itoh T."/>
            <person name="Niimura Y."/>
            <person name="Fujii Y."/>
            <person name="Habara T."/>
            <person name="Sakai H."/>
            <person name="Sato Y."/>
            <person name="Wilson G."/>
            <person name="Kumar K."/>
            <person name="McCouch S."/>
            <person name="Juretic N."/>
            <person name="Hoen D."/>
            <person name="Wright S."/>
            <person name="Bruskiewich R."/>
            <person name="Bureau T."/>
            <person name="Miyao A."/>
            <person name="Hirochika H."/>
            <person name="Nishikawa T."/>
            <person name="Kadowaki K."/>
            <person name="Sugiura M."/>
            <person name="Burr B."/>
            <person name="Sasaki T."/>
        </authorList>
    </citation>
    <scope>NUCLEOTIDE SEQUENCE [LARGE SCALE GENOMIC DNA]</scope>
    <source>
        <strain evidence="3">cv. Nipponbare</strain>
    </source>
</reference>
<dbReference type="AlphaFoldDB" id="Q2R5R2"/>
<dbReference type="PANTHER" id="PTHR46033:SF65">
    <property type="entry name" value="AMINOTRANSFERASE-LIKE PLANT MOBILE DOMAIN-CONTAINING PROTEIN"/>
    <property type="match status" value="1"/>
</dbReference>
<name>Q2R5R2_ORYSJ</name>
<proteinExistence type="predicted"/>
<evidence type="ECO:0000313" key="2">
    <source>
        <dbReference type="EMBL" id="AAX96633.1"/>
    </source>
</evidence>